<dbReference type="PANTHER" id="PTHR42973:SF52">
    <property type="entry name" value="FAD BINDING DOMAIN PROTEIN (AFU_ORTHOLOGUE AFUA_2G00730)"/>
    <property type="match status" value="1"/>
</dbReference>
<dbReference type="AlphaFoldDB" id="A0A0U5FRS7"/>
<dbReference type="Gene3D" id="3.30.43.10">
    <property type="entry name" value="Uridine Diphospho-n-acetylenolpyruvylglucosamine Reductase, domain 2"/>
    <property type="match status" value="1"/>
</dbReference>
<keyword evidence="2" id="KW-0285">Flavoprotein</keyword>
<evidence type="ECO:0000313" key="6">
    <source>
        <dbReference type="EMBL" id="CEL02225.1"/>
    </source>
</evidence>
<dbReference type="Pfam" id="PF01565">
    <property type="entry name" value="FAD_binding_4"/>
    <property type="match status" value="1"/>
</dbReference>
<evidence type="ECO:0000313" key="7">
    <source>
        <dbReference type="Proteomes" id="UP000054771"/>
    </source>
</evidence>
<dbReference type="InterPro" id="IPR050416">
    <property type="entry name" value="FAD-linked_Oxidoreductase"/>
</dbReference>
<evidence type="ECO:0000256" key="2">
    <source>
        <dbReference type="ARBA" id="ARBA00022630"/>
    </source>
</evidence>
<evidence type="ECO:0000256" key="3">
    <source>
        <dbReference type="ARBA" id="ARBA00022827"/>
    </source>
</evidence>
<dbReference type="InterPro" id="IPR016167">
    <property type="entry name" value="FAD-bd_PCMH_sub1"/>
</dbReference>
<proteinExistence type="inferred from homology"/>
<evidence type="ECO:0000259" key="5">
    <source>
        <dbReference type="PROSITE" id="PS51387"/>
    </source>
</evidence>
<organism evidence="6 7">
    <name type="scientific">Aspergillus calidoustus</name>
    <dbReference type="NCBI Taxonomy" id="454130"/>
    <lineage>
        <taxon>Eukaryota</taxon>
        <taxon>Fungi</taxon>
        <taxon>Dikarya</taxon>
        <taxon>Ascomycota</taxon>
        <taxon>Pezizomycotina</taxon>
        <taxon>Eurotiomycetes</taxon>
        <taxon>Eurotiomycetidae</taxon>
        <taxon>Eurotiales</taxon>
        <taxon>Aspergillaceae</taxon>
        <taxon>Aspergillus</taxon>
        <taxon>Aspergillus subgen. Nidulantes</taxon>
    </lineage>
</organism>
<dbReference type="Gene3D" id="3.30.465.10">
    <property type="match status" value="1"/>
</dbReference>
<dbReference type="OMA" id="NLECIGM"/>
<dbReference type="Proteomes" id="UP000054771">
    <property type="component" value="Unassembled WGS sequence"/>
</dbReference>
<dbReference type="InterPro" id="IPR036318">
    <property type="entry name" value="FAD-bd_PCMH-like_sf"/>
</dbReference>
<dbReference type="EMBL" id="CDMC01000003">
    <property type="protein sequence ID" value="CEL02225.1"/>
    <property type="molecule type" value="Genomic_DNA"/>
</dbReference>
<protein>
    <recommendedName>
        <fullName evidence="5">FAD-binding PCMH-type domain-containing protein</fullName>
    </recommendedName>
</protein>
<name>A0A0U5FRS7_ASPCI</name>
<dbReference type="Pfam" id="PF08031">
    <property type="entry name" value="BBE"/>
    <property type="match status" value="1"/>
</dbReference>
<dbReference type="SUPFAM" id="SSF56176">
    <property type="entry name" value="FAD-binding/transporter-associated domain-like"/>
    <property type="match status" value="1"/>
</dbReference>
<dbReference type="PROSITE" id="PS51387">
    <property type="entry name" value="FAD_PCMH"/>
    <property type="match status" value="1"/>
</dbReference>
<dbReference type="OrthoDB" id="415825at2759"/>
<reference evidence="7" key="1">
    <citation type="journal article" date="2016" name="Genome Announc.">
        <title>Draft genome sequences of fungus Aspergillus calidoustus.</title>
        <authorList>
            <person name="Horn F."/>
            <person name="Linde J."/>
            <person name="Mattern D.J."/>
            <person name="Walther G."/>
            <person name="Guthke R."/>
            <person name="Scherlach K."/>
            <person name="Martin K."/>
            <person name="Brakhage A.A."/>
            <person name="Petzke L."/>
            <person name="Valiante V."/>
        </authorList>
    </citation>
    <scope>NUCLEOTIDE SEQUENCE [LARGE SCALE GENOMIC DNA]</scope>
    <source>
        <strain evidence="7">SF006504</strain>
    </source>
</reference>
<dbReference type="InterPro" id="IPR016166">
    <property type="entry name" value="FAD-bd_PCMH"/>
</dbReference>
<dbReference type="Gene3D" id="3.40.462.20">
    <property type="match status" value="1"/>
</dbReference>
<sequence length="466" mass="50704">MANAQQIKTQLNIQGAILGPGDENYEESLRLWSDTCYRRAAVVVHPKNANDIATTVNYAREHHLDLAVRGGGHSTLATSSTDGGILINLGKEMTRVVVDPDTRTVTVQGGATWEDVSREVGRYPLAVNGGTVSMVGVGGLSLEGGYGYYAPQHGVTLDTILAAKVVTGTGEIVSVSREGEEHADLFWAIRGAAPTVGVVYELTFQAYSQPTPIWYGMRSYPASEVQRVTEGLNAALFHPRGKAAAQCLLYLSPEDGKTPIVSTVLFFDGSEEEARAHFAPLLKLECIGDNMSMRPFSETNTVLNPFVPAGGRKNELGFDTTLPPSPEFVAELLDYITASLTAEPDFAHGSVEIDFFDPTEICRVPVPDAAFPTRVRLLHGTAMLQWTDATKDEASLSLGKEILKMAERELLRHGERQGLTVSNFLGYNPETKLSPSEMFGENARRLLDVKAKYDPANMFNKQNPIV</sequence>
<keyword evidence="4" id="KW-0560">Oxidoreductase</keyword>
<keyword evidence="3" id="KW-0274">FAD</keyword>
<dbReference type="PANTHER" id="PTHR42973">
    <property type="entry name" value="BINDING OXIDOREDUCTASE, PUTATIVE (AFU_ORTHOLOGUE AFUA_1G17690)-RELATED"/>
    <property type="match status" value="1"/>
</dbReference>
<evidence type="ECO:0000256" key="1">
    <source>
        <dbReference type="ARBA" id="ARBA00005466"/>
    </source>
</evidence>
<gene>
    <name evidence="6" type="ORF">ASPCAL03397</name>
</gene>
<dbReference type="InterPro" id="IPR012951">
    <property type="entry name" value="BBE"/>
</dbReference>
<dbReference type="InterPro" id="IPR006094">
    <property type="entry name" value="Oxid_FAD_bind_N"/>
</dbReference>
<evidence type="ECO:0000256" key="4">
    <source>
        <dbReference type="ARBA" id="ARBA00023002"/>
    </source>
</evidence>
<accession>A0A0U5FRS7</accession>
<keyword evidence="7" id="KW-1185">Reference proteome</keyword>
<comment type="similarity">
    <text evidence="1">Belongs to the oxygen-dependent FAD-linked oxidoreductase family.</text>
</comment>
<dbReference type="InterPro" id="IPR016169">
    <property type="entry name" value="FAD-bd_PCMH_sub2"/>
</dbReference>
<dbReference type="GO" id="GO:0071949">
    <property type="term" value="F:FAD binding"/>
    <property type="evidence" value="ECO:0007669"/>
    <property type="project" value="InterPro"/>
</dbReference>
<dbReference type="STRING" id="454130.A0A0U5FRS7"/>
<dbReference type="GO" id="GO:0016491">
    <property type="term" value="F:oxidoreductase activity"/>
    <property type="evidence" value="ECO:0007669"/>
    <property type="project" value="UniProtKB-KW"/>
</dbReference>
<feature type="domain" description="FAD-binding PCMH-type" evidence="5">
    <location>
        <begin position="35"/>
        <end position="209"/>
    </location>
</feature>